<dbReference type="Proteomes" id="UP000601361">
    <property type="component" value="Unassembled WGS sequence"/>
</dbReference>
<comment type="caution">
    <text evidence="2">The sequence shown here is derived from an EMBL/GenBank/DDBJ whole genome shotgun (WGS) entry which is preliminary data.</text>
</comment>
<keyword evidence="3" id="KW-1185">Reference proteome</keyword>
<evidence type="ECO:0000256" key="1">
    <source>
        <dbReference type="SAM" id="MobiDB-lite"/>
    </source>
</evidence>
<feature type="region of interest" description="Disordered" evidence="1">
    <location>
        <begin position="120"/>
        <end position="141"/>
    </location>
</feature>
<feature type="compositionally biased region" description="Basic and acidic residues" evidence="1">
    <location>
        <begin position="127"/>
        <end position="141"/>
    </location>
</feature>
<gene>
    <name evidence="2" type="ORF">GCM10011378_41340</name>
</gene>
<sequence length="141" mass="16006">MAISLRFPSLARHAYQRVAEREGSRLLDLEMLTWTYELGQMGQRVLVNDLYKAGLDKRHKLYKAARRLIAAGWLERTGTASAGKSTPTLVVTVAGLLLIERIRRELRTCGEMLTGAGRGKIRRTYTKKKENNKTDKQSVMK</sequence>
<evidence type="ECO:0000313" key="3">
    <source>
        <dbReference type="Proteomes" id="UP000601361"/>
    </source>
</evidence>
<reference evidence="3" key="1">
    <citation type="journal article" date="2019" name="Int. J. Syst. Evol. Microbiol.">
        <title>The Global Catalogue of Microorganisms (GCM) 10K type strain sequencing project: providing services to taxonomists for standard genome sequencing and annotation.</title>
        <authorList>
            <consortium name="The Broad Institute Genomics Platform"/>
            <consortium name="The Broad Institute Genome Sequencing Center for Infectious Disease"/>
            <person name="Wu L."/>
            <person name="Ma J."/>
        </authorList>
    </citation>
    <scope>NUCLEOTIDE SEQUENCE [LARGE SCALE GENOMIC DNA]</scope>
    <source>
        <strain evidence="3">CGMCC 1.12990</strain>
    </source>
</reference>
<evidence type="ECO:0000313" key="2">
    <source>
        <dbReference type="EMBL" id="GGG61061.1"/>
    </source>
</evidence>
<evidence type="ECO:0008006" key="4">
    <source>
        <dbReference type="Google" id="ProtNLM"/>
    </source>
</evidence>
<dbReference type="RefSeq" id="WP_188559761.1">
    <property type="nucleotide sequence ID" value="NZ_BMGS01000016.1"/>
</dbReference>
<organism evidence="2 3">
    <name type="scientific">Hymenobacter glacieicola</name>
    <dbReference type="NCBI Taxonomy" id="1562124"/>
    <lineage>
        <taxon>Bacteria</taxon>
        <taxon>Pseudomonadati</taxon>
        <taxon>Bacteroidota</taxon>
        <taxon>Cytophagia</taxon>
        <taxon>Cytophagales</taxon>
        <taxon>Hymenobacteraceae</taxon>
        <taxon>Hymenobacter</taxon>
    </lineage>
</organism>
<name>A0ABQ1X8K0_9BACT</name>
<proteinExistence type="predicted"/>
<dbReference type="EMBL" id="BMGS01000016">
    <property type="protein sequence ID" value="GGG61061.1"/>
    <property type="molecule type" value="Genomic_DNA"/>
</dbReference>
<protein>
    <recommendedName>
        <fullName evidence="4">HTH marR-type domain-containing protein</fullName>
    </recommendedName>
</protein>
<accession>A0ABQ1X8K0</accession>